<accession>A0A0E9SXZ0</accession>
<proteinExistence type="predicted"/>
<name>A0A0E9SXZ0_ANGAN</name>
<evidence type="ECO:0000313" key="1">
    <source>
        <dbReference type="EMBL" id="JAH46127.1"/>
    </source>
</evidence>
<sequence length="70" mass="7982">MRNVGTAAWCWTVSANGTCKLESKAIVPVFTPYWCGINFAEVFNWRKKSLTNNLFLPPVRSYRAQKTGVR</sequence>
<reference evidence="1" key="2">
    <citation type="journal article" date="2015" name="Fish Shellfish Immunol.">
        <title>Early steps in the European eel (Anguilla anguilla)-Vibrio vulnificus interaction in the gills: Role of the RtxA13 toxin.</title>
        <authorList>
            <person name="Callol A."/>
            <person name="Pajuelo D."/>
            <person name="Ebbesson L."/>
            <person name="Teles M."/>
            <person name="MacKenzie S."/>
            <person name="Amaro C."/>
        </authorList>
    </citation>
    <scope>NUCLEOTIDE SEQUENCE</scope>
</reference>
<dbReference type="EMBL" id="GBXM01062450">
    <property type="protein sequence ID" value="JAH46127.1"/>
    <property type="molecule type" value="Transcribed_RNA"/>
</dbReference>
<reference evidence="1" key="1">
    <citation type="submission" date="2014-11" db="EMBL/GenBank/DDBJ databases">
        <authorList>
            <person name="Amaro Gonzalez C."/>
        </authorList>
    </citation>
    <scope>NUCLEOTIDE SEQUENCE</scope>
</reference>
<dbReference type="AlphaFoldDB" id="A0A0E9SXZ0"/>
<organism evidence="1">
    <name type="scientific">Anguilla anguilla</name>
    <name type="common">European freshwater eel</name>
    <name type="synonym">Muraena anguilla</name>
    <dbReference type="NCBI Taxonomy" id="7936"/>
    <lineage>
        <taxon>Eukaryota</taxon>
        <taxon>Metazoa</taxon>
        <taxon>Chordata</taxon>
        <taxon>Craniata</taxon>
        <taxon>Vertebrata</taxon>
        <taxon>Euteleostomi</taxon>
        <taxon>Actinopterygii</taxon>
        <taxon>Neopterygii</taxon>
        <taxon>Teleostei</taxon>
        <taxon>Anguilliformes</taxon>
        <taxon>Anguillidae</taxon>
        <taxon>Anguilla</taxon>
    </lineage>
</organism>
<protein>
    <submittedName>
        <fullName evidence="1">Uncharacterized protein</fullName>
    </submittedName>
</protein>